<evidence type="ECO:0000256" key="8">
    <source>
        <dbReference type="ARBA" id="ARBA00022679"/>
    </source>
</evidence>
<keyword evidence="23" id="KW-1185">Reference proteome</keyword>
<evidence type="ECO:0000256" key="9">
    <source>
        <dbReference type="ARBA" id="ARBA00022692"/>
    </source>
</evidence>
<feature type="transmembrane region" description="Helical" evidence="20">
    <location>
        <begin position="65"/>
        <end position="86"/>
    </location>
</feature>
<keyword evidence="12" id="KW-0833">Ubl conjugation pathway</keyword>
<dbReference type="GO" id="GO:0016567">
    <property type="term" value="P:protein ubiquitination"/>
    <property type="evidence" value="ECO:0007669"/>
    <property type="project" value="UniProtKB-ARBA"/>
</dbReference>
<dbReference type="GO" id="GO:0016562">
    <property type="term" value="P:protein import into peroxisome matrix, receptor recycling"/>
    <property type="evidence" value="ECO:0007669"/>
    <property type="project" value="UniProtKB-ARBA"/>
</dbReference>
<comment type="similarity">
    <text evidence="4">Belongs to the pex2/pex10/pex12 family.</text>
</comment>
<dbReference type="PROSITE" id="PS00518">
    <property type="entry name" value="ZF_RING_1"/>
    <property type="match status" value="1"/>
</dbReference>
<dbReference type="PROSITE" id="PS50089">
    <property type="entry name" value="ZF_RING_2"/>
    <property type="match status" value="1"/>
</dbReference>
<keyword evidence="11 19" id="KW-0863">Zinc-finger</keyword>
<keyword evidence="17" id="KW-0576">Peroxisome</keyword>
<keyword evidence="15 20" id="KW-1133">Transmembrane helix</keyword>
<evidence type="ECO:0000256" key="12">
    <source>
        <dbReference type="ARBA" id="ARBA00022786"/>
    </source>
</evidence>
<evidence type="ECO:0000256" key="16">
    <source>
        <dbReference type="ARBA" id="ARBA00023136"/>
    </source>
</evidence>
<organism evidence="22 23">
    <name type="scientific">Syncephalis pseudoplumigaleata</name>
    <dbReference type="NCBI Taxonomy" id="1712513"/>
    <lineage>
        <taxon>Eukaryota</taxon>
        <taxon>Fungi</taxon>
        <taxon>Fungi incertae sedis</taxon>
        <taxon>Zoopagomycota</taxon>
        <taxon>Zoopagomycotina</taxon>
        <taxon>Zoopagomycetes</taxon>
        <taxon>Zoopagales</taxon>
        <taxon>Piptocephalidaceae</taxon>
        <taxon>Syncephalis</taxon>
    </lineage>
</organism>
<evidence type="ECO:0000256" key="15">
    <source>
        <dbReference type="ARBA" id="ARBA00022989"/>
    </source>
</evidence>
<evidence type="ECO:0000256" key="11">
    <source>
        <dbReference type="ARBA" id="ARBA00022771"/>
    </source>
</evidence>
<dbReference type="InterPro" id="IPR017907">
    <property type="entry name" value="Znf_RING_CS"/>
</dbReference>
<reference evidence="23" key="1">
    <citation type="journal article" date="2018" name="Nat. Microbiol.">
        <title>Leveraging single-cell genomics to expand the fungal tree of life.</title>
        <authorList>
            <person name="Ahrendt S.R."/>
            <person name="Quandt C.A."/>
            <person name="Ciobanu D."/>
            <person name="Clum A."/>
            <person name="Salamov A."/>
            <person name="Andreopoulos B."/>
            <person name="Cheng J.F."/>
            <person name="Woyke T."/>
            <person name="Pelin A."/>
            <person name="Henrissat B."/>
            <person name="Reynolds N.K."/>
            <person name="Benny G.L."/>
            <person name="Smith M.E."/>
            <person name="James T.Y."/>
            <person name="Grigoriev I.V."/>
        </authorList>
    </citation>
    <scope>NUCLEOTIDE SEQUENCE [LARGE SCALE GENOMIC DNA]</scope>
    <source>
        <strain evidence="23">Benny S71-1</strain>
    </source>
</reference>
<comment type="pathway">
    <text evidence="3">Protein modification; protein ubiquitination.</text>
</comment>
<evidence type="ECO:0000259" key="21">
    <source>
        <dbReference type="PROSITE" id="PS50089"/>
    </source>
</evidence>
<feature type="transmembrane region" description="Helical" evidence="20">
    <location>
        <begin position="110"/>
        <end position="129"/>
    </location>
</feature>
<dbReference type="EMBL" id="KZ989329">
    <property type="protein sequence ID" value="RKP26809.1"/>
    <property type="molecule type" value="Genomic_DNA"/>
</dbReference>
<dbReference type="EC" id="2.3.2.27" evidence="5"/>
<dbReference type="GO" id="GO:0005778">
    <property type="term" value="C:peroxisomal membrane"/>
    <property type="evidence" value="ECO:0007669"/>
    <property type="project" value="UniProtKB-SubCell"/>
</dbReference>
<evidence type="ECO:0000256" key="3">
    <source>
        <dbReference type="ARBA" id="ARBA00004906"/>
    </source>
</evidence>
<name>A0A4V1J1Z8_9FUNG</name>
<dbReference type="InterPro" id="IPR001841">
    <property type="entry name" value="Znf_RING"/>
</dbReference>
<evidence type="ECO:0000256" key="20">
    <source>
        <dbReference type="SAM" id="Phobius"/>
    </source>
</evidence>
<keyword evidence="14" id="KW-0653">Protein transport</keyword>
<keyword evidence="8" id="KW-0808">Transferase</keyword>
<evidence type="ECO:0000313" key="22">
    <source>
        <dbReference type="EMBL" id="RKP26809.1"/>
    </source>
</evidence>
<gene>
    <name evidence="22" type="ORF">SYNPS1DRAFT_21501</name>
</gene>
<protein>
    <recommendedName>
        <fullName evidence="5">RING-type E3 ubiquitin transferase</fullName>
        <ecNumber evidence="5">2.3.2.27</ecNumber>
    </recommendedName>
    <alternativeName>
        <fullName evidence="18">Peroxin-10</fullName>
    </alternativeName>
</protein>
<keyword evidence="10" id="KW-0479">Metal-binding</keyword>
<comment type="subcellular location">
    <subcellularLocation>
        <location evidence="2">Peroxisome membrane</location>
        <topology evidence="2">Multi-pass membrane protein</topology>
    </subcellularLocation>
</comment>
<dbReference type="PANTHER" id="PTHR23350:SF0">
    <property type="entry name" value="PEROXISOME BIOGENESIS FACTOR 10"/>
    <property type="match status" value="1"/>
</dbReference>
<keyword evidence="13" id="KW-0862">Zinc</keyword>
<evidence type="ECO:0000256" key="14">
    <source>
        <dbReference type="ARBA" id="ARBA00022927"/>
    </source>
</evidence>
<dbReference type="InterPro" id="IPR006845">
    <property type="entry name" value="Pex_N"/>
</dbReference>
<evidence type="ECO:0000256" key="7">
    <source>
        <dbReference type="ARBA" id="ARBA00022593"/>
    </source>
</evidence>
<keyword evidence="7" id="KW-0962">Peroxisome biogenesis</keyword>
<evidence type="ECO:0000256" key="1">
    <source>
        <dbReference type="ARBA" id="ARBA00000900"/>
    </source>
</evidence>
<dbReference type="SUPFAM" id="SSF57850">
    <property type="entry name" value="RING/U-box"/>
    <property type="match status" value="1"/>
</dbReference>
<dbReference type="Gene3D" id="3.30.40.10">
    <property type="entry name" value="Zinc/RING finger domain, C3HC4 (zinc finger)"/>
    <property type="match status" value="1"/>
</dbReference>
<feature type="domain" description="RING-type" evidence="21">
    <location>
        <begin position="183"/>
        <end position="220"/>
    </location>
</feature>
<dbReference type="InterPro" id="IPR025654">
    <property type="entry name" value="PEX2/10"/>
</dbReference>
<evidence type="ECO:0000313" key="23">
    <source>
        <dbReference type="Proteomes" id="UP000278143"/>
    </source>
</evidence>
<evidence type="ECO:0000256" key="18">
    <source>
        <dbReference type="ARBA" id="ARBA00041230"/>
    </source>
</evidence>
<dbReference type="InterPro" id="IPR013083">
    <property type="entry name" value="Znf_RING/FYVE/PHD"/>
</dbReference>
<evidence type="ECO:0000256" key="10">
    <source>
        <dbReference type="ARBA" id="ARBA00022723"/>
    </source>
</evidence>
<sequence>MSGTRRFLRHKAELCTLSDFLYYALTTWAGSQTLGEEYCDMLQVDAKHHVYPSHKAKLWLDRLNWLWKVVLHPAHLALFYFAGAYYHLSKRLAGVRYIFTRQLLPNEEPMGYEFIGVLMVIQLAVRGCIAVRRRIAAAHTAKTSADAVEGAALAGDASTMPEESNDIADMAASSHADTPSANCALCLAPRQHTTATPCGHMFCWLCICQWCQTKPAPLSHLFVVYNA</sequence>
<dbReference type="Pfam" id="PF04757">
    <property type="entry name" value="Pex2_Pex12"/>
    <property type="match status" value="2"/>
</dbReference>
<evidence type="ECO:0000256" key="13">
    <source>
        <dbReference type="ARBA" id="ARBA00022833"/>
    </source>
</evidence>
<evidence type="ECO:0000256" key="2">
    <source>
        <dbReference type="ARBA" id="ARBA00004585"/>
    </source>
</evidence>
<dbReference type="PANTHER" id="PTHR23350">
    <property type="entry name" value="PEROXISOME ASSEMBLY PROTEIN 10"/>
    <property type="match status" value="1"/>
</dbReference>
<dbReference type="GO" id="GO:0008270">
    <property type="term" value="F:zinc ion binding"/>
    <property type="evidence" value="ECO:0007669"/>
    <property type="project" value="UniProtKB-KW"/>
</dbReference>
<accession>A0A4V1J1Z8</accession>
<dbReference type="AlphaFoldDB" id="A0A4V1J1Z8"/>
<evidence type="ECO:0000256" key="6">
    <source>
        <dbReference type="ARBA" id="ARBA00022448"/>
    </source>
</evidence>
<dbReference type="Proteomes" id="UP000278143">
    <property type="component" value="Unassembled WGS sequence"/>
</dbReference>
<keyword evidence="6" id="KW-0813">Transport</keyword>
<proteinExistence type="inferred from homology"/>
<dbReference type="OrthoDB" id="6270329at2759"/>
<evidence type="ECO:0000256" key="17">
    <source>
        <dbReference type="ARBA" id="ARBA00023140"/>
    </source>
</evidence>
<dbReference type="GO" id="GO:0061630">
    <property type="term" value="F:ubiquitin protein ligase activity"/>
    <property type="evidence" value="ECO:0007669"/>
    <property type="project" value="UniProtKB-EC"/>
</dbReference>
<evidence type="ECO:0000256" key="19">
    <source>
        <dbReference type="PROSITE-ProRule" id="PRU00175"/>
    </source>
</evidence>
<keyword evidence="16 20" id="KW-0472">Membrane</keyword>
<comment type="catalytic activity">
    <reaction evidence="1">
        <text>S-ubiquitinyl-[E2 ubiquitin-conjugating enzyme]-L-cysteine + [acceptor protein]-L-lysine = [E2 ubiquitin-conjugating enzyme]-L-cysteine + N(6)-ubiquitinyl-[acceptor protein]-L-lysine.</text>
        <dbReference type="EC" id="2.3.2.27"/>
    </reaction>
</comment>
<evidence type="ECO:0000256" key="4">
    <source>
        <dbReference type="ARBA" id="ARBA00008704"/>
    </source>
</evidence>
<evidence type="ECO:0000256" key="5">
    <source>
        <dbReference type="ARBA" id="ARBA00012483"/>
    </source>
</evidence>
<keyword evidence="9 20" id="KW-0812">Transmembrane</keyword>